<dbReference type="InterPro" id="IPR017441">
    <property type="entry name" value="Protein_kinase_ATP_BS"/>
</dbReference>
<dbReference type="GO" id="GO:0005524">
    <property type="term" value="F:ATP binding"/>
    <property type="evidence" value="ECO:0007669"/>
    <property type="project" value="UniProtKB-UniRule"/>
</dbReference>
<dbReference type="EMBL" id="HBHP01013364">
    <property type="protein sequence ID" value="CAD9760727.1"/>
    <property type="molecule type" value="Transcribed_RNA"/>
</dbReference>
<name>A0A7S2TPI2_9EUKA</name>
<dbReference type="InterPro" id="IPR001245">
    <property type="entry name" value="Ser-Thr/Tyr_kinase_cat_dom"/>
</dbReference>
<comment type="catalytic activity">
    <reaction evidence="2">
        <text>L-tyrosyl-[protein] + ATP = O-phospho-L-tyrosyl-[protein] + ADP + H(+)</text>
        <dbReference type="Rhea" id="RHEA:10596"/>
        <dbReference type="Rhea" id="RHEA-COMP:10136"/>
        <dbReference type="Rhea" id="RHEA-COMP:20101"/>
        <dbReference type="ChEBI" id="CHEBI:15378"/>
        <dbReference type="ChEBI" id="CHEBI:30616"/>
        <dbReference type="ChEBI" id="CHEBI:46858"/>
        <dbReference type="ChEBI" id="CHEBI:61978"/>
        <dbReference type="ChEBI" id="CHEBI:456216"/>
        <dbReference type="EC" id="2.7.10.1"/>
    </reaction>
</comment>
<keyword evidence="3" id="KW-0547">Nucleotide-binding</keyword>
<dbReference type="Gene3D" id="1.10.150.50">
    <property type="entry name" value="Transcription Factor, Ets-1"/>
    <property type="match status" value="1"/>
</dbReference>
<feature type="compositionally biased region" description="Basic and acidic residues" evidence="4">
    <location>
        <begin position="86"/>
        <end position="95"/>
    </location>
</feature>
<dbReference type="PROSITE" id="PS50011">
    <property type="entry name" value="PROTEIN_KINASE_DOM"/>
    <property type="match status" value="1"/>
</dbReference>
<comment type="subcellular location">
    <subcellularLocation>
        <location evidence="1">Membrane</location>
        <topology evidence="1">Single-pass membrane protein</topology>
    </subcellularLocation>
</comment>
<dbReference type="CDD" id="cd09487">
    <property type="entry name" value="SAM_superfamily"/>
    <property type="match status" value="1"/>
</dbReference>
<evidence type="ECO:0000256" key="4">
    <source>
        <dbReference type="SAM" id="MobiDB-lite"/>
    </source>
</evidence>
<dbReference type="InterPro" id="IPR020635">
    <property type="entry name" value="Tyr_kinase_cat_dom"/>
</dbReference>
<dbReference type="InterPro" id="IPR000719">
    <property type="entry name" value="Prot_kinase_dom"/>
</dbReference>
<feature type="binding site" evidence="3">
    <location>
        <position position="148"/>
    </location>
    <ligand>
        <name>ATP</name>
        <dbReference type="ChEBI" id="CHEBI:30616"/>
    </ligand>
</feature>
<organism evidence="7">
    <name type="scientific">Lotharella oceanica</name>
    <dbReference type="NCBI Taxonomy" id="641309"/>
    <lineage>
        <taxon>Eukaryota</taxon>
        <taxon>Sar</taxon>
        <taxon>Rhizaria</taxon>
        <taxon>Cercozoa</taxon>
        <taxon>Chlorarachniophyceae</taxon>
        <taxon>Lotharella</taxon>
    </lineage>
</organism>
<dbReference type="GO" id="GO:0004714">
    <property type="term" value="F:transmembrane receptor protein tyrosine kinase activity"/>
    <property type="evidence" value="ECO:0007669"/>
    <property type="project" value="UniProtKB-EC"/>
</dbReference>
<feature type="region of interest" description="Disordered" evidence="4">
    <location>
        <begin position="79"/>
        <end position="98"/>
    </location>
</feature>
<dbReference type="PROSITE" id="PS50105">
    <property type="entry name" value="SAM_DOMAIN"/>
    <property type="match status" value="1"/>
</dbReference>
<feature type="domain" description="SAM" evidence="6">
    <location>
        <begin position="10"/>
        <end position="78"/>
    </location>
</feature>
<dbReference type="SMART" id="SM00219">
    <property type="entry name" value="TyrKc"/>
    <property type="match status" value="1"/>
</dbReference>
<dbReference type="AlphaFoldDB" id="A0A7S2TPI2"/>
<keyword evidence="3" id="KW-0067">ATP-binding</keyword>
<accession>A0A7S2TPI2</accession>
<dbReference type="SUPFAM" id="SSF47769">
    <property type="entry name" value="SAM/Pointed domain"/>
    <property type="match status" value="1"/>
</dbReference>
<dbReference type="InterPro" id="IPR011009">
    <property type="entry name" value="Kinase-like_dom_sf"/>
</dbReference>
<feature type="domain" description="Protein kinase" evidence="5">
    <location>
        <begin position="121"/>
        <end position="383"/>
    </location>
</feature>
<dbReference type="SUPFAM" id="SSF56112">
    <property type="entry name" value="Protein kinase-like (PK-like)"/>
    <property type="match status" value="1"/>
</dbReference>
<gene>
    <name evidence="7" type="ORF">LSP00402_LOCUS8316</name>
</gene>
<dbReference type="PROSITE" id="PS00109">
    <property type="entry name" value="PROTEIN_KINASE_TYR"/>
    <property type="match status" value="1"/>
</dbReference>
<dbReference type="PROSITE" id="PS00107">
    <property type="entry name" value="PROTEIN_KINASE_ATP"/>
    <property type="match status" value="1"/>
</dbReference>
<dbReference type="GO" id="GO:0043235">
    <property type="term" value="C:receptor complex"/>
    <property type="evidence" value="ECO:0007669"/>
    <property type="project" value="TreeGrafter"/>
</dbReference>
<dbReference type="Pfam" id="PF07714">
    <property type="entry name" value="PK_Tyr_Ser-Thr"/>
    <property type="match status" value="1"/>
</dbReference>
<dbReference type="PANTHER" id="PTHR24416">
    <property type="entry name" value="TYROSINE-PROTEIN KINASE RECEPTOR"/>
    <property type="match status" value="1"/>
</dbReference>
<evidence type="ECO:0000256" key="2">
    <source>
        <dbReference type="ARBA" id="ARBA00051243"/>
    </source>
</evidence>
<dbReference type="GO" id="GO:0005886">
    <property type="term" value="C:plasma membrane"/>
    <property type="evidence" value="ECO:0007669"/>
    <property type="project" value="TreeGrafter"/>
</dbReference>
<evidence type="ECO:0000256" key="3">
    <source>
        <dbReference type="PROSITE-ProRule" id="PRU10141"/>
    </source>
</evidence>
<evidence type="ECO:0000259" key="6">
    <source>
        <dbReference type="PROSITE" id="PS50105"/>
    </source>
</evidence>
<dbReference type="PANTHER" id="PTHR24416:SF611">
    <property type="entry name" value="TYROSINE-PROTEIN KINASE TRANSMEMBRANE RECEPTOR ROR"/>
    <property type="match status" value="1"/>
</dbReference>
<proteinExistence type="predicted"/>
<dbReference type="InterPro" id="IPR008266">
    <property type="entry name" value="Tyr_kinase_AS"/>
</dbReference>
<dbReference type="InterPro" id="IPR050122">
    <property type="entry name" value="RTK"/>
</dbReference>
<protein>
    <recommendedName>
        <fullName evidence="8">Non-specific protein-tyrosine kinase</fullName>
    </recommendedName>
</protein>
<dbReference type="PRINTS" id="PR00109">
    <property type="entry name" value="TYRKINASE"/>
</dbReference>
<dbReference type="InterPro" id="IPR001660">
    <property type="entry name" value="SAM"/>
</dbReference>
<dbReference type="GO" id="GO:0007169">
    <property type="term" value="P:cell surface receptor protein tyrosine kinase signaling pathway"/>
    <property type="evidence" value="ECO:0007669"/>
    <property type="project" value="TreeGrafter"/>
</dbReference>
<evidence type="ECO:0000256" key="1">
    <source>
        <dbReference type="ARBA" id="ARBA00004167"/>
    </source>
</evidence>
<evidence type="ECO:0000313" key="7">
    <source>
        <dbReference type="EMBL" id="CAD9760727.1"/>
    </source>
</evidence>
<sequence length="576" mass="63243">MAAVENVGEMSEEELQSWLLRVRATQGIKQDVIDAIKENELTGGDLLVLSEEEIKHIAGNKIGPARRLKALIQSVTKSGEKASATEADKDAKAKPESQAVATSTAARAKMYGCDLYREEDVEVCEKLGEGNFAETFLAKLGDRKLVVKIPKQKNFAEDISEMSAFLNVTPHPNVLTLQGLLLVKDTLCFLTPLCELGSLDKLHDKLDVAKGNGFLKAAGQVASGLSHLHSLRLVHRDIACRNLLVESDGTIKIADFGLMRQVTHGSAYIRQTSKTAWPWMAPECFGRNGRFSAASDVWALGVTLWEMQTKGKDPYGWKARSYSECTAAVIDGKERLACPQGVSALENLLVQSCFHGLPSSRPVAKEIAKAAAEKDGTALEQWMEKKEYGTPVAYVDEPYDSPGSIERLEKVNSYAAQDEDEVKKKPALVREASLPNLKKQRSIFGLCIHVLVNINTKQVLFYRKLWSAYLITPMGPQGQSTSLTPDAVWDAIRKSMRSIGDGYILELGKTYSGRYAFVDRMLDKEATQFLNNLKLELARSSDGISPSESKPVGMSGAQAFFISMATDAGCLPQWLC</sequence>
<evidence type="ECO:0000259" key="5">
    <source>
        <dbReference type="PROSITE" id="PS50011"/>
    </source>
</evidence>
<dbReference type="InterPro" id="IPR013761">
    <property type="entry name" value="SAM/pointed_sf"/>
</dbReference>
<dbReference type="Gene3D" id="1.10.510.10">
    <property type="entry name" value="Transferase(Phosphotransferase) domain 1"/>
    <property type="match status" value="1"/>
</dbReference>
<reference evidence="7" key="1">
    <citation type="submission" date="2021-01" db="EMBL/GenBank/DDBJ databases">
        <authorList>
            <person name="Corre E."/>
            <person name="Pelletier E."/>
            <person name="Niang G."/>
            <person name="Scheremetjew M."/>
            <person name="Finn R."/>
            <person name="Kale V."/>
            <person name="Holt S."/>
            <person name="Cochrane G."/>
            <person name="Meng A."/>
            <person name="Brown T."/>
            <person name="Cohen L."/>
        </authorList>
    </citation>
    <scope>NUCLEOTIDE SEQUENCE</scope>
    <source>
        <strain evidence="7">CCMP622</strain>
    </source>
</reference>
<evidence type="ECO:0008006" key="8">
    <source>
        <dbReference type="Google" id="ProtNLM"/>
    </source>
</evidence>